<sequence>MCNDQTENYPEPLGHFQEGQWWINELDAWAKQPGTTDDQKRAVAVVHHMLRSARAYELAHPKQDLNHTLAALHRALYVDQLSLPAELQLTEEQYWKLVEDYNRGVKDE</sequence>
<dbReference type="RefSeq" id="YP_009903592.1">
    <property type="nucleotide sequence ID" value="NC_049849.1"/>
</dbReference>
<accession>A0A514CSF9</accession>
<dbReference type="Proteomes" id="UP000320799">
    <property type="component" value="Segment"/>
</dbReference>
<reference evidence="1 2" key="1">
    <citation type="submission" date="2019-06" db="EMBL/GenBank/DDBJ databases">
        <authorList>
            <person name="Kincaid V.D."/>
            <person name="Fuller A."/>
            <person name="Hodges K."/>
            <person name="Bansal M."/>
            <person name="Essig J."/>
            <person name="Johnson A."/>
        </authorList>
    </citation>
    <scope>NUCLEOTIDE SEQUENCE [LARGE SCALE GENOMIC DNA]</scope>
</reference>
<name>A0A514CSF9_9CAUD</name>
<proteinExistence type="predicted"/>
<protein>
    <submittedName>
        <fullName evidence="1">Uncharacterized protein</fullName>
    </submittedName>
</protein>
<dbReference type="GeneID" id="56135868"/>
<evidence type="ECO:0000313" key="2">
    <source>
        <dbReference type="Proteomes" id="UP000320799"/>
    </source>
</evidence>
<organism evidence="1 2">
    <name type="scientific">Achromobacter phage Motura</name>
    <dbReference type="NCBI Taxonomy" id="2591403"/>
    <lineage>
        <taxon>Viruses</taxon>
        <taxon>Duplodnaviria</taxon>
        <taxon>Heunggongvirae</taxon>
        <taxon>Uroviricota</taxon>
        <taxon>Caudoviricetes</taxon>
        <taxon>Moturavirus</taxon>
        <taxon>Moturavirus motura</taxon>
    </lineage>
</organism>
<evidence type="ECO:0000313" key="1">
    <source>
        <dbReference type="EMBL" id="QDH83412.1"/>
    </source>
</evidence>
<dbReference type="KEGG" id="vg:56135868"/>
<keyword evidence="2" id="KW-1185">Reference proteome</keyword>
<dbReference type="EMBL" id="MN094788">
    <property type="protein sequence ID" value="QDH83412.1"/>
    <property type="molecule type" value="Genomic_DNA"/>
</dbReference>